<keyword evidence="3" id="KW-1185">Reference proteome</keyword>
<reference evidence="2" key="1">
    <citation type="submission" date="2022-07" db="EMBL/GenBank/DDBJ databases">
        <title>Genome Sequence of Xylaria arbuscula.</title>
        <authorList>
            <person name="Buettner E."/>
        </authorList>
    </citation>
    <scope>NUCLEOTIDE SEQUENCE</scope>
    <source>
        <strain evidence="2">VT107</strain>
    </source>
</reference>
<name>A0A9W8NNN6_9PEZI</name>
<protein>
    <submittedName>
        <fullName evidence="2">Uncharacterized protein</fullName>
    </submittedName>
</protein>
<comment type="caution">
    <text evidence="2">The sequence shown here is derived from an EMBL/GenBank/DDBJ whole genome shotgun (WGS) entry which is preliminary data.</text>
</comment>
<evidence type="ECO:0000256" key="1">
    <source>
        <dbReference type="SAM" id="MobiDB-lite"/>
    </source>
</evidence>
<dbReference type="PANTHER" id="PTHR40788">
    <property type="entry name" value="CLR5 DOMAIN-CONTAINING PROTEIN-RELATED"/>
    <property type="match status" value="1"/>
</dbReference>
<accession>A0A9W8NNN6</accession>
<dbReference type="EMBL" id="JANPWZ010000001">
    <property type="protein sequence ID" value="KAJ3580546.1"/>
    <property type="molecule type" value="Genomic_DNA"/>
</dbReference>
<proteinExistence type="predicted"/>
<dbReference type="Proteomes" id="UP001148614">
    <property type="component" value="Unassembled WGS sequence"/>
</dbReference>
<dbReference type="PANTHER" id="PTHR40788:SF1">
    <property type="entry name" value="IPA PROTEIN"/>
    <property type="match status" value="1"/>
</dbReference>
<sequence>MTIDRPPTPSSPGLTNTVSRRLSHDALYGEGFYKYRRPVWRQTERASRENRGRRNPRPREVTEETSAGSIRNRDMHVIDAFFSRPGAPPPTEVAWTDFIRAMTHIGFSMSPGNQGNYRFSVATRREIFPPGSRGQVITAHRPHGRTTLSLVEMREIGRRLNRAFGWSANTFKDMW</sequence>
<organism evidence="2 3">
    <name type="scientific">Xylaria arbuscula</name>
    <dbReference type="NCBI Taxonomy" id="114810"/>
    <lineage>
        <taxon>Eukaryota</taxon>
        <taxon>Fungi</taxon>
        <taxon>Dikarya</taxon>
        <taxon>Ascomycota</taxon>
        <taxon>Pezizomycotina</taxon>
        <taxon>Sordariomycetes</taxon>
        <taxon>Xylariomycetidae</taxon>
        <taxon>Xylariales</taxon>
        <taxon>Xylariaceae</taxon>
        <taxon>Xylaria</taxon>
    </lineage>
</organism>
<feature type="region of interest" description="Disordered" evidence="1">
    <location>
        <begin position="44"/>
        <end position="70"/>
    </location>
</feature>
<gene>
    <name evidence="2" type="ORF">NPX13_g4</name>
</gene>
<evidence type="ECO:0000313" key="2">
    <source>
        <dbReference type="EMBL" id="KAJ3580546.1"/>
    </source>
</evidence>
<feature type="compositionally biased region" description="Basic and acidic residues" evidence="1">
    <location>
        <begin position="44"/>
        <end position="62"/>
    </location>
</feature>
<dbReference type="AlphaFoldDB" id="A0A9W8NNN6"/>
<evidence type="ECO:0000313" key="3">
    <source>
        <dbReference type="Proteomes" id="UP001148614"/>
    </source>
</evidence>